<reference evidence="2" key="1">
    <citation type="submission" date="2023-04" db="EMBL/GenBank/DDBJ databases">
        <authorList>
            <person name="Vijverberg K."/>
            <person name="Xiong W."/>
            <person name="Schranz E."/>
        </authorList>
    </citation>
    <scope>NUCLEOTIDE SEQUENCE</scope>
</reference>
<name>A0AA35Z148_LACSI</name>
<keyword evidence="3" id="KW-1185">Reference proteome</keyword>
<dbReference type="AlphaFoldDB" id="A0AA35Z148"/>
<accession>A0AA35Z148</accession>
<sequence>MKSKHKSRSPLTNVVRKPQVSHQGVIFRDIPAPTSPSSKKRRETDMAKHISKKKKKSRKDSSHIASTDVIPPEVSVAKTDSVEARTFDIFVNISDMDANVKMGEGASHTGDKGKPSDVTPDNIVSLPPQLTPVIPTTSTADSPTFENIIKKPITSLFLHNPLIHLPPLHQFKILLSWKLNMSLKVLEGHLKI</sequence>
<proteinExistence type="predicted"/>
<evidence type="ECO:0000313" key="2">
    <source>
        <dbReference type="EMBL" id="CAI9283920.1"/>
    </source>
</evidence>
<feature type="compositionally biased region" description="Basic residues" evidence="1">
    <location>
        <begin position="49"/>
        <end position="58"/>
    </location>
</feature>
<feature type="region of interest" description="Disordered" evidence="1">
    <location>
        <begin position="1"/>
        <end position="67"/>
    </location>
</feature>
<gene>
    <name evidence="2" type="ORF">LSALG_LOCUS23487</name>
</gene>
<organism evidence="2 3">
    <name type="scientific">Lactuca saligna</name>
    <name type="common">Willowleaf lettuce</name>
    <dbReference type="NCBI Taxonomy" id="75948"/>
    <lineage>
        <taxon>Eukaryota</taxon>
        <taxon>Viridiplantae</taxon>
        <taxon>Streptophyta</taxon>
        <taxon>Embryophyta</taxon>
        <taxon>Tracheophyta</taxon>
        <taxon>Spermatophyta</taxon>
        <taxon>Magnoliopsida</taxon>
        <taxon>eudicotyledons</taxon>
        <taxon>Gunneridae</taxon>
        <taxon>Pentapetalae</taxon>
        <taxon>asterids</taxon>
        <taxon>campanulids</taxon>
        <taxon>Asterales</taxon>
        <taxon>Asteraceae</taxon>
        <taxon>Cichorioideae</taxon>
        <taxon>Cichorieae</taxon>
        <taxon>Lactucinae</taxon>
        <taxon>Lactuca</taxon>
    </lineage>
</organism>
<evidence type="ECO:0000313" key="3">
    <source>
        <dbReference type="Proteomes" id="UP001177003"/>
    </source>
</evidence>
<dbReference type="EMBL" id="OX465081">
    <property type="protein sequence ID" value="CAI9283920.1"/>
    <property type="molecule type" value="Genomic_DNA"/>
</dbReference>
<protein>
    <submittedName>
        <fullName evidence="2">Uncharacterized protein</fullName>
    </submittedName>
</protein>
<dbReference type="Proteomes" id="UP001177003">
    <property type="component" value="Chromosome 5"/>
</dbReference>
<evidence type="ECO:0000256" key="1">
    <source>
        <dbReference type="SAM" id="MobiDB-lite"/>
    </source>
</evidence>